<dbReference type="EMBL" id="BAAACI010000006">
    <property type="protein sequence ID" value="GAA0774552.1"/>
    <property type="molecule type" value="Genomic_DNA"/>
</dbReference>
<proteinExistence type="predicted"/>
<dbReference type="Proteomes" id="UP001501047">
    <property type="component" value="Unassembled WGS sequence"/>
</dbReference>
<organism evidence="1 2">
    <name type="scientific">Clostridium subterminale</name>
    <dbReference type="NCBI Taxonomy" id="1550"/>
    <lineage>
        <taxon>Bacteria</taxon>
        <taxon>Bacillati</taxon>
        <taxon>Bacillota</taxon>
        <taxon>Clostridia</taxon>
        <taxon>Eubacteriales</taxon>
        <taxon>Clostridiaceae</taxon>
        <taxon>Clostridium</taxon>
    </lineage>
</organism>
<accession>A0ABN1KS29</accession>
<evidence type="ECO:0000313" key="1">
    <source>
        <dbReference type="EMBL" id="GAA0774552.1"/>
    </source>
</evidence>
<keyword evidence="2" id="KW-1185">Reference proteome</keyword>
<gene>
    <name evidence="1" type="ORF">GCM10008908_24600</name>
</gene>
<dbReference type="RefSeq" id="WP_343826729.1">
    <property type="nucleotide sequence ID" value="NZ_BAAACI010000006.1"/>
</dbReference>
<evidence type="ECO:0000313" key="2">
    <source>
        <dbReference type="Proteomes" id="UP001501047"/>
    </source>
</evidence>
<comment type="caution">
    <text evidence="1">The sequence shown here is derived from an EMBL/GenBank/DDBJ whole genome shotgun (WGS) entry which is preliminary data.</text>
</comment>
<reference evidence="1 2" key="1">
    <citation type="journal article" date="2019" name="Int. J. Syst. Evol. Microbiol.">
        <title>The Global Catalogue of Microorganisms (GCM) 10K type strain sequencing project: providing services to taxonomists for standard genome sequencing and annotation.</title>
        <authorList>
            <consortium name="The Broad Institute Genomics Platform"/>
            <consortium name="The Broad Institute Genome Sequencing Center for Infectious Disease"/>
            <person name="Wu L."/>
            <person name="Ma J."/>
        </authorList>
    </citation>
    <scope>NUCLEOTIDE SEQUENCE [LARGE SCALE GENOMIC DNA]</scope>
    <source>
        <strain evidence="1 2">JCM 1417</strain>
    </source>
</reference>
<sequence>MSLLNRKGLIKISRRQVEKQTEELLILFKDLIVLGVEYNPLSMEYTYQACSKYFDSVGEEEKIPYYSLINGENAKWYREPSYYQYK</sequence>
<protein>
    <submittedName>
        <fullName evidence="1">Uncharacterized protein</fullName>
    </submittedName>
</protein>
<name>A0ABN1KS29_CLOSU</name>